<accession>A0A086ZEP7</accession>
<reference evidence="2 3" key="1">
    <citation type="submission" date="2014-03" db="EMBL/GenBank/DDBJ databases">
        <title>Genomics of Bifidobacteria.</title>
        <authorList>
            <person name="Ventura M."/>
            <person name="Milani C."/>
            <person name="Lugli G.A."/>
        </authorList>
    </citation>
    <scope>NUCLEOTIDE SEQUENCE [LARGE SCALE GENOMIC DNA]</scope>
    <source>
        <strain evidence="2 3">DSM 22767</strain>
    </source>
</reference>
<name>A0A086ZEP7_9BIFI</name>
<feature type="transmembrane region" description="Helical" evidence="1">
    <location>
        <begin position="186"/>
        <end position="208"/>
    </location>
</feature>
<dbReference type="AlphaFoldDB" id="A0A086ZEP7"/>
<gene>
    <name evidence="2" type="ORF">BBOH_1257</name>
</gene>
<keyword evidence="1" id="KW-0812">Transmembrane</keyword>
<evidence type="ECO:0000313" key="2">
    <source>
        <dbReference type="EMBL" id="KFI44997.1"/>
    </source>
</evidence>
<feature type="transmembrane region" description="Helical" evidence="1">
    <location>
        <begin position="156"/>
        <end position="174"/>
    </location>
</feature>
<feature type="transmembrane region" description="Helical" evidence="1">
    <location>
        <begin position="116"/>
        <end position="136"/>
    </location>
</feature>
<keyword evidence="1" id="KW-1133">Transmembrane helix</keyword>
<keyword evidence="1" id="KW-0472">Membrane</keyword>
<dbReference type="Proteomes" id="UP000029096">
    <property type="component" value="Unassembled WGS sequence"/>
</dbReference>
<dbReference type="eggNOG" id="ENOG502ZBMX">
    <property type="taxonomic scope" value="Bacteria"/>
</dbReference>
<feature type="transmembrane region" description="Helical" evidence="1">
    <location>
        <begin position="79"/>
        <end position="96"/>
    </location>
</feature>
<sequence length="222" mass="24199">MTDLDNHTYGANDQGKYDGANVAGDRHAASDGTSVPASDATSAVAGATGFMAACRRLIAKYPNLWEFIKFNVLSNISTITRFVCVWILTAVFVHALNLTQPFSFLIFNYEKPSTNGLGGFLTFLIAEILAQAVNFVVQMKWVFKSDASFRSTAWKYAILAVIIVVCGLLLPGYVTTLCKNLGWNDAISSTIASVVNTLLAVIISYPLLKWWITPDKSKKAGE</sequence>
<protein>
    <submittedName>
        <fullName evidence="2">PTS system cellobiose-specific IIC component</fullName>
    </submittedName>
</protein>
<evidence type="ECO:0000256" key="1">
    <source>
        <dbReference type="SAM" id="Phobius"/>
    </source>
</evidence>
<comment type="caution">
    <text evidence="2">The sequence shown here is derived from an EMBL/GenBank/DDBJ whole genome shotgun (WGS) entry which is preliminary data.</text>
</comment>
<keyword evidence="3" id="KW-1185">Reference proteome</keyword>
<organism evidence="2 3">
    <name type="scientific">Bifidobacterium bohemicum DSM 22767</name>
    <dbReference type="NCBI Taxonomy" id="1437606"/>
    <lineage>
        <taxon>Bacteria</taxon>
        <taxon>Bacillati</taxon>
        <taxon>Actinomycetota</taxon>
        <taxon>Actinomycetes</taxon>
        <taxon>Bifidobacteriales</taxon>
        <taxon>Bifidobacteriaceae</taxon>
        <taxon>Bifidobacterium</taxon>
    </lineage>
</organism>
<evidence type="ECO:0000313" key="3">
    <source>
        <dbReference type="Proteomes" id="UP000029096"/>
    </source>
</evidence>
<dbReference type="STRING" id="1437606.BBOH_1257"/>
<proteinExistence type="predicted"/>
<dbReference type="EMBL" id="JGYP01000004">
    <property type="protein sequence ID" value="KFI44997.1"/>
    <property type="molecule type" value="Genomic_DNA"/>
</dbReference>